<feature type="compositionally biased region" description="Acidic residues" evidence="1">
    <location>
        <begin position="250"/>
        <end position="261"/>
    </location>
</feature>
<feature type="transmembrane region" description="Helical" evidence="2">
    <location>
        <begin position="90"/>
        <end position="116"/>
    </location>
</feature>
<dbReference type="VEuPathDB" id="FungiDB:LELG_03191"/>
<keyword evidence="2" id="KW-0472">Membrane</keyword>
<reference evidence="3 4" key="1">
    <citation type="journal article" date="2009" name="Nature">
        <title>Evolution of pathogenicity and sexual reproduction in eight Candida genomes.</title>
        <authorList>
            <person name="Butler G."/>
            <person name="Rasmussen M.D."/>
            <person name="Lin M.F."/>
            <person name="Santos M.A."/>
            <person name="Sakthikumar S."/>
            <person name="Munro C.A."/>
            <person name="Rheinbay E."/>
            <person name="Grabherr M."/>
            <person name="Forche A."/>
            <person name="Reedy J.L."/>
            <person name="Agrafioti I."/>
            <person name="Arnaud M.B."/>
            <person name="Bates S."/>
            <person name="Brown A.J."/>
            <person name="Brunke S."/>
            <person name="Costanzo M.C."/>
            <person name="Fitzpatrick D.A."/>
            <person name="de Groot P.W."/>
            <person name="Harris D."/>
            <person name="Hoyer L.L."/>
            <person name="Hube B."/>
            <person name="Klis F.M."/>
            <person name="Kodira C."/>
            <person name="Lennard N."/>
            <person name="Logue M.E."/>
            <person name="Martin R."/>
            <person name="Neiman A.M."/>
            <person name="Nikolaou E."/>
            <person name="Quail M.A."/>
            <person name="Quinn J."/>
            <person name="Santos M.C."/>
            <person name="Schmitzberger F.F."/>
            <person name="Sherlock G."/>
            <person name="Shah P."/>
            <person name="Silverstein K.A."/>
            <person name="Skrzypek M.S."/>
            <person name="Soll D."/>
            <person name="Staggs R."/>
            <person name="Stansfield I."/>
            <person name="Stumpf M.P."/>
            <person name="Sudbery P.E."/>
            <person name="Srikantha T."/>
            <person name="Zeng Q."/>
            <person name="Berman J."/>
            <person name="Berriman M."/>
            <person name="Heitman J."/>
            <person name="Gow N.A."/>
            <person name="Lorenz M.C."/>
            <person name="Birren B.W."/>
            <person name="Kellis M."/>
            <person name="Cuomo C.A."/>
        </authorList>
    </citation>
    <scope>NUCLEOTIDE SEQUENCE [LARGE SCALE GENOMIC DNA]</scope>
    <source>
        <strain evidence="4">ATCC 11503 / BCRC 21390 / CBS 2605 / JCM 1781 / NBRC 1676 / NRRL YB-4239</strain>
    </source>
</reference>
<proteinExistence type="predicted"/>
<feature type="compositionally biased region" description="Basic and acidic residues" evidence="1">
    <location>
        <begin position="126"/>
        <end position="148"/>
    </location>
</feature>
<protein>
    <submittedName>
        <fullName evidence="3">Uncharacterized protein</fullName>
    </submittedName>
</protein>
<dbReference type="Proteomes" id="UP000001996">
    <property type="component" value="Unassembled WGS sequence"/>
</dbReference>
<evidence type="ECO:0000313" key="3">
    <source>
        <dbReference type="EMBL" id="EDK45012.1"/>
    </source>
</evidence>
<sequence length="261" mass="29858">MIQQLLTILLSPLTLTYSLLHLIIYNTLYLPIIYLITILLFPFKLPLIPIKSLLELNQAPSPLHHYVEDTRDIAWLMNQIDMFALTTFHFVMVCIYAGLIVGIVTGINLRLIALFLTLDSKNVEEREESIRPSEGKREQWRSKEEKEGAVAQQQEEELEDDLYAALEKKEKFTLLEELKRKEKEQLQRIKKLRHEESGLRQRFSGNSHSGSGSGNDGSDKVKNVKVKQEPGMDRDDIIAAVTGSSITAVDDNDNDDDDYDK</sequence>
<feature type="region of interest" description="Disordered" evidence="1">
    <location>
        <begin position="197"/>
        <end position="261"/>
    </location>
</feature>
<evidence type="ECO:0000313" key="4">
    <source>
        <dbReference type="Proteomes" id="UP000001996"/>
    </source>
</evidence>
<keyword evidence="2" id="KW-1133">Transmembrane helix</keyword>
<dbReference type="EMBL" id="CH981527">
    <property type="protein sequence ID" value="EDK45012.1"/>
    <property type="molecule type" value="Genomic_DNA"/>
</dbReference>
<gene>
    <name evidence="3" type="ORF">LELG_03191</name>
</gene>
<dbReference type="OrthoDB" id="4026697at2759"/>
<dbReference type="GeneID" id="5232788"/>
<dbReference type="HOGENOM" id="CLU_1065856_0_0_1"/>
<dbReference type="STRING" id="379508.A5E0Q4"/>
<keyword evidence="4" id="KW-1185">Reference proteome</keyword>
<dbReference type="InParanoid" id="A5E0Q4"/>
<feature type="region of interest" description="Disordered" evidence="1">
    <location>
        <begin position="126"/>
        <end position="156"/>
    </location>
</feature>
<name>A5E0Q4_LODEL</name>
<dbReference type="KEGG" id="lel:PVL30_002685"/>
<evidence type="ECO:0000256" key="2">
    <source>
        <dbReference type="SAM" id="Phobius"/>
    </source>
</evidence>
<keyword evidence="2" id="KW-0812">Transmembrane</keyword>
<feature type="compositionally biased region" description="Basic and acidic residues" evidence="1">
    <location>
        <begin position="217"/>
        <end position="237"/>
    </location>
</feature>
<evidence type="ECO:0000256" key="1">
    <source>
        <dbReference type="SAM" id="MobiDB-lite"/>
    </source>
</evidence>
<dbReference type="AlphaFoldDB" id="A5E0Q4"/>
<accession>A5E0Q4</accession>
<organism evidence="3 4">
    <name type="scientific">Lodderomyces elongisporus (strain ATCC 11503 / CBS 2605 / JCM 1781 / NBRC 1676 / NRRL YB-4239)</name>
    <name type="common">Yeast</name>
    <name type="synonym">Saccharomyces elongisporus</name>
    <dbReference type="NCBI Taxonomy" id="379508"/>
    <lineage>
        <taxon>Eukaryota</taxon>
        <taxon>Fungi</taxon>
        <taxon>Dikarya</taxon>
        <taxon>Ascomycota</taxon>
        <taxon>Saccharomycotina</taxon>
        <taxon>Pichiomycetes</taxon>
        <taxon>Debaryomycetaceae</taxon>
        <taxon>Candida/Lodderomyces clade</taxon>
        <taxon>Lodderomyces</taxon>
    </lineage>
</organism>